<feature type="transmembrane region" description="Helical" evidence="2">
    <location>
        <begin position="68"/>
        <end position="89"/>
    </location>
</feature>
<dbReference type="InterPro" id="IPR035093">
    <property type="entry name" value="RelE/ParE_toxin_dom_sf"/>
</dbReference>
<evidence type="ECO:0000256" key="1">
    <source>
        <dbReference type="ARBA" id="ARBA00022649"/>
    </source>
</evidence>
<reference evidence="3 4" key="1">
    <citation type="submission" date="2015-09" db="EMBL/GenBank/DDBJ databases">
        <title>Sorangium comparison.</title>
        <authorList>
            <person name="Zaburannyi N."/>
            <person name="Bunk B."/>
            <person name="Overmann J."/>
            <person name="Mueller R."/>
        </authorList>
    </citation>
    <scope>NUCLEOTIDE SEQUENCE [LARGE SCALE GENOMIC DNA]</scope>
    <source>
        <strain evidence="3 4">So ce26</strain>
    </source>
</reference>
<name>A0A2L0EVM3_SORCE</name>
<evidence type="ECO:0000313" key="4">
    <source>
        <dbReference type="Proteomes" id="UP000238348"/>
    </source>
</evidence>
<keyword evidence="2" id="KW-0472">Membrane</keyword>
<dbReference type="Gene3D" id="3.30.2310.20">
    <property type="entry name" value="RelE-like"/>
    <property type="match status" value="1"/>
</dbReference>
<evidence type="ECO:0000256" key="2">
    <source>
        <dbReference type="SAM" id="Phobius"/>
    </source>
</evidence>
<dbReference type="AlphaFoldDB" id="A0A2L0EVM3"/>
<dbReference type="Proteomes" id="UP000238348">
    <property type="component" value="Chromosome"/>
</dbReference>
<organism evidence="3 4">
    <name type="scientific">Sorangium cellulosum</name>
    <name type="common">Polyangium cellulosum</name>
    <dbReference type="NCBI Taxonomy" id="56"/>
    <lineage>
        <taxon>Bacteria</taxon>
        <taxon>Pseudomonadati</taxon>
        <taxon>Myxococcota</taxon>
        <taxon>Polyangia</taxon>
        <taxon>Polyangiales</taxon>
        <taxon>Polyangiaceae</taxon>
        <taxon>Sorangium</taxon>
    </lineage>
</organism>
<sequence length="102" mass="11799">MTRPVLVRVDAQAELNEAVDWYERRRAGLGVELVSAIEEAIDAIAEAPQAWPRWQAGYLYRKYVLRRFPFVVFFTAEGAGIQIVAFAHAKRRPGYWMRRSSQ</sequence>
<dbReference type="InterPro" id="IPR007712">
    <property type="entry name" value="RelE/ParE_toxin"/>
</dbReference>
<keyword evidence="2" id="KW-1133">Transmembrane helix</keyword>
<accession>A0A2L0EVM3</accession>
<gene>
    <name evidence="3" type="ORF">SOCE26_047540</name>
</gene>
<evidence type="ECO:0000313" key="3">
    <source>
        <dbReference type="EMBL" id="AUX43309.1"/>
    </source>
</evidence>
<dbReference type="Pfam" id="PF05016">
    <property type="entry name" value="ParE_toxin"/>
    <property type="match status" value="1"/>
</dbReference>
<evidence type="ECO:0008006" key="5">
    <source>
        <dbReference type="Google" id="ProtNLM"/>
    </source>
</evidence>
<protein>
    <recommendedName>
        <fullName evidence="5">Plasmid stabilization protein</fullName>
    </recommendedName>
</protein>
<keyword evidence="1" id="KW-1277">Toxin-antitoxin system</keyword>
<dbReference type="EMBL" id="CP012673">
    <property type="protein sequence ID" value="AUX43309.1"/>
    <property type="molecule type" value="Genomic_DNA"/>
</dbReference>
<proteinExistence type="predicted"/>
<keyword evidence="2" id="KW-0812">Transmembrane</keyword>